<evidence type="ECO:0000313" key="8">
    <source>
        <dbReference type="EMBL" id="QDH89516.1"/>
    </source>
</evidence>
<keyword evidence="4" id="KW-0946">Virion</keyword>
<evidence type="ECO:0000256" key="2">
    <source>
        <dbReference type="ARBA" id="ARBA00022581"/>
    </source>
</evidence>
<dbReference type="InterPro" id="IPR005563">
    <property type="entry name" value="A_protein"/>
</dbReference>
<sequence>MARVHIRDAIHTQKYWRFNQNYLVDPVYDEYDLNIRGTDRLVESHPTRFPVRAKGENVTGGDFHVLKMDLTSSSSLGAEPKHFGVFPGEPLRPGQGAGHVDGYHLFGNLYLDELLNEGTRPVAEYSSKPTMAALSATAIARSLPTNPIANLSGTLAEAAAEGMLSPLQLDSMRGKTAAARNAGGSYLNYQFGWAPVLSDVEKLLKSVVNFGEIAQRYIDRSGRDIKGSYEFEPKIETSEETFNDVYLRPAQLQFLSRETGTLTVTHEKRKRQWFEGVFCYFLPSSLTDPVAYHSALANKALGTRLTPETVWNLAPWSWAGDWFANTGDVIHNVVAFQNDGLVMKRGYLMETATYERRDILQGIETITYGPVTFHQTSLSTSKQRVVANPYYWGSEFDGLSNRQKAILIALGLSRS</sequence>
<evidence type="ECO:0000256" key="3">
    <source>
        <dbReference type="ARBA" id="ARBA00022804"/>
    </source>
</evidence>
<keyword evidence="5" id="KW-1175">Viral attachment to host cell pilus</keyword>
<keyword evidence="3" id="KW-1161">Viral attachment to host cell</keyword>
<keyword evidence="2" id="KW-0945">Host-virus interaction</keyword>
<accession>A0A514D7E3</accession>
<keyword evidence="6" id="KW-1160">Virus entry into host cell</keyword>
<evidence type="ECO:0000256" key="1">
    <source>
        <dbReference type="ARBA" id="ARBA00004328"/>
    </source>
</evidence>
<dbReference type="Pfam" id="PF03863">
    <property type="entry name" value="Phage_mat-A"/>
    <property type="match status" value="1"/>
</dbReference>
<dbReference type="EMBL" id="MN034867">
    <property type="protein sequence ID" value="QDH89516.1"/>
    <property type="molecule type" value="Genomic_RNA"/>
</dbReference>
<dbReference type="GO" id="GO:0039666">
    <property type="term" value="P:virion attachment to host cell pilus"/>
    <property type="evidence" value="ECO:0007669"/>
    <property type="project" value="UniProtKB-KW"/>
</dbReference>
<reference evidence="8" key="1">
    <citation type="submission" date="2019-05" db="EMBL/GenBank/DDBJ databases">
        <title>Metatranscriptomic reconstruction reveals RNA viruses with the potential to shape carbon cycling in soil.</title>
        <authorList>
            <person name="Starr E.P."/>
            <person name="Nuccio E."/>
            <person name="Pett-Ridge J."/>
            <person name="Banfield J.F."/>
            <person name="Firestone M.K."/>
        </authorList>
    </citation>
    <scope>NUCLEOTIDE SEQUENCE</scope>
    <source>
        <strain evidence="8">H4_Bulk_46_scaffold_1479</strain>
    </source>
</reference>
<organism evidence="8">
    <name type="scientific">Leviviridae sp</name>
    <dbReference type="NCBI Taxonomy" id="2027243"/>
    <lineage>
        <taxon>Viruses</taxon>
        <taxon>Riboviria</taxon>
        <taxon>Orthornavirae</taxon>
        <taxon>Lenarviricota</taxon>
        <taxon>Leviviricetes</taxon>
        <taxon>Norzivirales</taxon>
        <taxon>Fiersviridae</taxon>
    </lineage>
</organism>
<evidence type="ECO:0000256" key="5">
    <source>
        <dbReference type="ARBA" id="ARBA00023104"/>
    </source>
</evidence>
<protein>
    <submittedName>
        <fullName evidence="8">Uncharacterized protein</fullName>
    </submittedName>
</protein>
<gene>
    <name evidence="8" type="ORF">H4Bulk461479_000003</name>
</gene>
<proteinExistence type="inferred from homology"/>
<comment type="similarity">
    <text evidence="7">Belongs to the Leviviricetes maturation protein family.</text>
</comment>
<dbReference type="GO" id="GO:0044423">
    <property type="term" value="C:virion component"/>
    <property type="evidence" value="ECO:0007669"/>
    <property type="project" value="UniProtKB-KW"/>
</dbReference>
<evidence type="ECO:0000256" key="7">
    <source>
        <dbReference type="ARBA" id="ARBA00035110"/>
    </source>
</evidence>
<name>A0A514D7E3_9VIRU</name>
<comment type="subcellular location">
    <subcellularLocation>
        <location evidence="1">Virion</location>
    </subcellularLocation>
</comment>
<evidence type="ECO:0000256" key="6">
    <source>
        <dbReference type="ARBA" id="ARBA00023296"/>
    </source>
</evidence>
<evidence type="ECO:0000256" key="4">
    <source>
        <dbReference type="ARBA" id="ARBA00022844"/>
    </source>
</evidence>